<evidence type="ECO:0000313" key="2">
    <source>
        <dbReference type="Proteomes" id="UP000000378"/>
    </source>
</evidence>
<dbReference type="KEGG" id="slp:Slip_1017"/>
<dbReference type="InterPro" id="IPR023214">
    <property type="entry name" value="HAD_sf"/>
</dbReference>
<keyword evidence="1" id="KW-0378">Hydrolase</keyword>
<dbReference type="AlphaFoldDB" id="D7CM61"/>
<dbReference type="GO" id="GO:0016787">
    <property type="term" value="F:hydrolase activity"/>
    <property type="evidence" value="ECO:0007669"/>
    <property type="project" value="UniProtKB-KW"/>
</dbReference>
<sequence>MMRVTIPGRGELVFNHLFLDMNGTLTLDGQLLPGVKERIEQLKSQLEVVLLTADTFGTGARVAEELGITLQKVSPEKGGKDKARLTASLRPEGVVAIGNGFNDCEMMEQALLSIAVIGPEGCCGSTLQHADIVVNNILDGLDLLLNPLRLVATLRN</sequence>
<dbReference type="OrthoDB" id="159409at2"/>
<dbReference type="EMBL" id="CP002048">
    <property type="protein sequence ID" value="ADI01796.1"/>
    <property type="molecule type" value="Genomic_DNA"/>
</dbReference>
<dbReference type="eggNOG" id="COG2217">
    <property type="taxonomic scope" value="Bacteria"/>
</dbReference>
<dbReference type="HOGENOM" id="CLU_142246_0_0_9"/>
<dbReference type="InterPro" id="IPR036412">
    <property type="entry name" value="HAD-like_sf"/>
</dbReference>
<keyword evidence="2" id="KW-1185">Reference proteome</keyword>
<organism evidence="1 2">
    <name type="scientific">Syntrophothermus lipocalidus (strain DSM 12680 / TGB-C1)</name>
    <dbReference type="NCBI Taxonomy" id="643648"/>
    <lineage>
        <taxon>Bacteria</taxon>
        <taxon>Bacillati</taxon>
        <taxon>Bacillota</taxon>
        <taxon>Clostridia</taxon>
        <taxon>Eubacteriales</taxon>
        <taxon>Syntrophomonadaceae</taxon>
        <taxon>Syntrophothermus</taxon>
    </lineage>
</organism>
<reference evidence="2" key="1">
    <citation type="journal article" date="2010" name="Stand. Genomic Sci.">
        <title>Complete genome sequence of Syntrophothermus lipocalidus type strain (TGB-C1T).</title>
        <authorList>
            <consortium name="US DOE Joint Genome Institute (JGI-PGF)"/>
            <person name="Djao O."/>
            <person name="Zhang X."/>
            <person name="Lucas S."/>
            <person name="Lapidus A."/>
            <person name="Glavina Del Rio T."/>
            <person name="Nolan M."/>
            <person name="Tice H."/>
            <person name="Cheng J."/>
            <person name="Han C."/>
            <person name="Tapia R."/>
            <person name="Goodwin L."/>
            <person name="Pitluck S."/>
            <person name="Liolios K."/>
            <person name="Ivanova N."/>
            <person name="Mavromatis K."/>
            <person name="Mikhailova N."/>
            <person name="Ovchinnikova G."/>
            <person name="Pati A."/>
            <person name="Brambilla E."/>
            <person name="Chen A."/>
            <person name="Palaniappan K."/>
            <person name="Land M."/>
            <person name="Hauser L."/>
            <person name="Chang Y."/>
            <person name="Jeffries C."/>
            <person name="Rohde M."/>
            <person name="Sikorski J."/>
            <person name="Spring S."/>
            <person name="Goker M."/>
            <person name="Detter J."/>
            <person name="Woyke T."/>
            <person name="Bristow J."/>
            <person name="Eisen J."/>
            <person name="Markowitz V."/>
            <person name="Hugenholtz P."/>
            <person name="Kyrpides N."/>
            <person name="Klenk H."/>
        </authorList>
    </citation>
    <scope>NUCLEOTIDE SEQUENCE [LARGE SCALE GENOMIC DNA]</scope>
    <source>
        <strain evidence="2">DSM 12680 / TGB-C1</strain>
    </source>
</reference>
<dbReference type="Proteomes" id="UP000000378">
    <property type="component" value="Chromosome"/>
</dbReference>
<dbReference type="SUPFAM" id="SSF56784">
    <property type="entry name" value="HAD-like"/>
    <property type="match status" value="1"/>
</dbReference>
<reference evidence="1 2" key="2">
    <citation type="journal article" date="2010" name="Stand. Genomic Sci.">
        <title>Complete genome sequence of Syntrophothermus lipocalidus type strain (TGB-C1).</title>
        <authorList>
            <person name="Djao O.D."/>
            <person name="Zhang X."/>
            <person name="Lucas S."/>
            <person name="Lapidus A."/>
            <person name="Del Rio T.G."/>
            <person name="Nolan M."/>
            <person name="Tice H."/>
            <person name="Cheng J.F."/>
            <person name="Han C."/>
            <person name="Tapia R."/>
            <person name="Goodwin L."/>
            <person name="Pitluck S."/>
            <person name="Liolios K."/>
            <person name="Ivanova N."/>
            <person name="Mavromatis K."/>
            <person name="Mikhailova N."/>
            <person name="Ovchinnikova G."/>
            <person name="Pati A."/>
            <person name="Brambilla E."/>
            <person name="Chen A."/>
            <person name="Palaniappan K."/>
            <person name="Land M."/>
            <person name="Hauser L."/>
            <person name="Chang Y.J."/>
            <person name="Jeffries C.D."/>
            <person name="Rohde M."/>
            <person name="Sikorski J."/>
            <person name="Spring S."/>
            <person name="Goker M."/>
            <person name="Detter J.C."/>
            <person name="Woyke T."/>
            <person name="Bristow J."/>
            <person name="Eisen J.A."/>
            <person name="Markowitz V."/>
            <person name="Hugenholtz P."/>
            <person name="Kyrpides N.C."/>
            <person name="Klenk H.P."/>
        </authorList>
    </citation>
    <scope>NUCLEOTIDE SEQUENCE [LARGE SCALE GENOMIC DNA]</scope>
    <source>
        <strain evidence="2">DSM 12680 / TGB-C1</strain>
    </source>
</reference>
<protein>
    <submittedName>
        <fullName evidence="1">Haloacid dehalogenase domain protein hydrolase</fullName>
    </submittedName>
</protein>
<proteinExistence type="predicted"/>
<name>D7CM61_SYNLT</name>
<accession>D7CM61</accession>
<dbReference type="RefSeq" id="WP_013175198.1">
    <property type="nucleotide sequence ID" value="NC_014220.1"/>
</dbReference>
<evidence type="ECO:0000313" key="1">
    <source>
        <dbReference type="EMBL" id="ADI01796.1"/>
    </source>
</evidence>
<dbReference type="Pfam" id="PF00702">
    <property type="entry name" value="Hydrolase"/>
    <property type="match status" value="1"/>
</dbReference>
<dbReference type="Gene3D" id="3.40.50.1000">
    <property type="entry name" value="HAD superfamily/HAD-like"/>
    <property type="match status" value="1"/>
</dbReference>
<gene>
    <name evidence="1" type="ordered locus">Slip_1017</name>
</gene>